<comment type="subcellular location">
    <subcellularLocation>
        <location evidence="1">Cell membrane</location>
        <topology evidence="1">Multi-pass membrane protein</topology>
    </subcellularLocation>
</comment>
<dbReference type="PRINTS" id="PR01837">
    <property type="entry name" value="MGTCSAPBPROT"/>
</dbReference>
<gene>
    <name evidence="9" type="ORF">NE398_03190</name>
</gene>
<dbReference type="PANTHER" id="PTHR33778">
    <property type="entry name" value="PROTEIN MGTC"/>
    <property type="match status" value="1"/>
</dbReference>
<name>A0A9X4AZ31_9CLOT</name>
<dbReference type="InterPro" id="IPR003416">
    <property type="entry name" value="MgtC/SapB/SrpB/YhiD_fam"/>
</dbReference>
<keyword evidence="4 7" id="KW-0812">Transmembrane</keyword>
<keyword evidence="10" id="KW-1185">Reference proteome</keyword>
<protein>
    <submittedName>
        <fullName evidence="9">MgtC/SapB family protein</fullName>
    </submittedName>
</protein>
<comment type="similarity">
    <text evidence="2">Belongs to the MgtC/SapB family.</text>
</comment>
<feature type="transmembrane region" description="Helical" evidence="7">
    <location>
        <begin position="80"/>
        <end position="98"/>
    </location>
</feature>
<evidence type="ECO:0000256" key="5">
    <source>
        <dbReference type="ARBA" id="ARBA00022989"/>
    </source>
</evidence>
<dbReference type="InterPro" id="IPR049177">
    <property type="entry name" value="MgtC_SapB_SrpB_YhiD_N"/>
</dbReference>
<evidence type="ECO:0000313" key="10">
    <source>
        <dbReference type="Proteomes" id="UP001141183"/>
    </source>
</evidence>
<dbReference type="RefSeq" id="WP_195623951.1">
    <property type="nucleotide sequence ID" value="NZ_CAXSLY010000001.1"/>
</dbReference>
<evidence type="ECO:0000256" key="6">
    <source>
        <dbReference type="ARBA" id="ARBA00023136"/>
    </source>
</evidence>
<accession>A0A9X4AZ31</accession>
<dbReference type="PANTHER" id="PTHR33778:SF1">
    <property type="entry name" value="MAGNESIUM TRANSPORTER YHID-RELATED"/>
    <property type="match status" value="1"/>
</dbReference>
<feature type="transmembrane region" description="Helical" evidence="7">
    <location>
        <begin position="37"/>
        <end position="60"/>
    </location>
</feature>
<feature type="transmembrane region" description="Helical" evidence="7">
    <location>
        <begin position="128"/>
        <end position="144"/>
    </location>
</feature>
<evidence type="ECO:0000256" key="7">
    <source>
        <dbReference type="SAM" id="Phobius"/>
    </source>
</evidence>
<evidence type="ECO:0000256" key="4">
    <source>
        <dbReference type="ARBA" id="ARBA00022692"/>
    </source>
</evidence>
<dbReference type="EMBL" id="JAMRYU010000002">
    <property type="protein sequence ID" value="MDC4239180.1"/>
    <property type="molecule type" value="Genomic_DNA"/>
</dbReference>
<dbReference type="GO" id="GO:0005886">
    <property type="term" value="C:plasma membrane"/>
    <property type="evidence" value="ECO:0007669"/>
    <property type="project" value="UniProtKB-SubCell"/>
</dbReference>
<evidence type="ECO:0000256" key="1">
    <source>
        <dbReference type="ARBA" id="ARBA00004651"/>
    </source>
</evidence>
<feature type="domain" description="MgtC/SapB/SrpB/YhiD N-terminal" evidence="8">
    <location>
        <begin position="13"/>
        <end position="149"/>
    </location>
</feature>
<dbReference type="Proteomes" id="UP001141183">
    <property type="component" value="Unassembled WGS sequence"/>
</dbReference>
<dbReference type="Pfam" id="PF02308">
    <property type="entry name" value="MgtC"/>
    <property type="match status" value="1"/>
</dbReference>
<sequence length="238" mass="26969">MILNIREIVIRFVLAVIVGGIIGYERERQHRAAGFRTHILVCLGATIISLLQIDIGNKAIAMIEVNKELSEVIKIDYGRLGAQVITGVGFIGAGAIIHTKGNIKGLTTAATLWVVACLGLSIGMGEYYISIFGAIIIVITLVFLKRIENKFISKNIIKKVEIKYRKKENLNIEIQKWFENENLKVKIIEYILEKEKTQYEQEEVHAIYTVIKPGYVKLDKLIEGLRKNENIIYIKMLI</sequence>
<evidence type="ECO:0000256" key="3">
    <source>
        <dbReference type="ARBA" id="ARBA00022475"/>
    </source>
</evidence>
<evidence type="ECO:0000313" key="9">
    <source>
        <dbReference type="EMBL" id="MDC4239180.1"/>
    </source>
</evidence>
<comment type="caution">
    <text evidence="9">The sequence shown here is derived from an EMBL/GenBank/DDBJ whole genome shotgun (WGS) entry which is preliminary data.</text>
</comment>
<proteinExistence type="inferred from homology"/>
<keyword evidence="5 7" id="KW-1133">Transmembrane helix</keyword>
<reference evidence="9" key="1">
    <citation type="submission" date="2022-05" db="EMBL/GenBank/DDBJ databases">
        <title>Draft genome sequence of Clostridium tertium strain CP3 isolated from Peru.</title>
        <authorList>
            <person name="Hurtado R."/>
            <person name="Lima L."/>
            <person name="Sousa T."/>
            <person name="Jaiswal A.K."/>
            <person name="Tiwari S."/>
            <person name="Maturrano L."/>
            <person name="Brenig B."/>
            <person name="Azevedo V."/>
        </authorList>
    </citation>
    <scope>NUCLEOTIDE SEQUENCE</scope>
    <source>
        <strain evidence="9">CP3</strain>
    </source>
</reference>
<dbReference type="AlphaFoldDB" id="A0A9X4AZ31"/>
<feature type="transmembrane region" description="Helical" evidence="7">
    <location>
        <begin position="6"/>
        <end position="25"/>
    </location>
</feature>
<evidence type="ECO:0000256" key="2">
    <source>
        <dbReference type="ARBA" id="ARBA00009298"/>
    </source>
</evidence>
<organism evidence="9 10">
    <name type="scientific">Clostridium tertium</name>
    <dbReference type="NCBI Taxonomy" id="1559"/>
    <lineage>
        <taxon>Bacteria</taxon>
        <taxon>Bacillati</taxon>
        <taxon>Bacillota</taxon>
        <taxon>Clostridia</taxon>
        <taxon>Eubacteriales</taxon>
        <taxon>Clostridiaceae</taxon>
        <taxon>Clostridium</taxon>
    </lineage>
</organism>
<evidence type="ECO:0000259" key="8">
    <source>
        <dbReference type="Pfam" id="PF02308"/>
    </source>
</evidence>
<keyword evidence="3" id="KW-1003">Cell membrane</keyword>
<keyword evidence="6 7" id="KW-0472">Membrane</keyword>